<dbReference type="EMBL" id="WNYA01000035">
    <property type="protein sequence ID" value="KAG8550692.1"/>
    <property type="molecule type" value="Genomic_DNA"/>
</dbReference>
<name>A0AAV6ZMT0_ENGPU</name>
<accession>A0AAV6ZMT0</accession>
<feature type="compositionally biased region" description="Polar residues" evidence="1">
    <location>
        <begin position="1"/>
        <end position="24"/>
    </location>
</feature>
<sequence>MEGRNISSLITTPTNEENMTSLYNPTHKGIMGSRNMAPLITTPTNKGNMASLFNPTHHWRRNYGFLDSTSHQEVMGEGNMASIITLTIKASQKVEI</sequence>
<organism evidence="2 3">
    <name type="scientific">Engystomops pustulosus</name>
    <name type="common">Tungara frog</name>
    <name type="synonym">Physalaemus pustulosus</name>
    <dbReference type="NCBI Taxonomy" id="76066"/>
    <lineage>
        <taxon>Eukaryota</taxon>
        <taxon>Metazoa</taxon>
        <taxon>Chordata</taxon>
        <taxon>Craniata</taxon>
        <taxon>Vertebrata</taxon>
        <taxon>Euteleostomi</taxon>
        <taxon>Amphibia</taxon>
        <taxon>Batrachia</taxon>
        <taxon>Anura</taxon>
        <taxon>Neobatrachia</taxon>
        <taxon>Hyloidea</taxon>
        <taxon>Leptodactylidae</taxon>
        <taxon>Leiuperinae</taxon>
        <taxon>Engystomops</taxon>
    </lineage>
</organism>
<reference evidence="2" key="1">
    <citation type="thesis" date="2020" institute="ProQuest LLC" country="789 East Eisenhower Parkway, Ann Arbor, MI, USA">
        <title>Comparative Genomics and Chromosome Evolution.</title>
        <authorList>
            <person name="Mudd A.B."/>
        </authorList>
    </citation>
    <scope>NUCLEOTIDE SEQUENCE</scope>
    <source>
        <strain evidence="2">237g6f4</strain>
        <tissue evidence="2">Blood</tissue>
    </source>
</reference>
<dbReference type="AlphaFoldDB" id="A0AAV6ZMT0"/>
<evidence type="ECO:0000313" key="3">
    <source>
        <dbReference type="Proteomes" id="UP000824782"/>
    </source>
</evidence>
<evidence type="ECO:0000313" key="2">
    <source>
        <dbReference type="EMBL" id="KAG8550692.1"/>
    </source>
</evidence>
<dbReference type="Proteomes" id="UP000824782">
    <property type="component" value="Unassembled WGS sequence"/>
</dbReference>
<feature type="region of interest" description="Disordered" evidence="1">
    <location>
        <begin position="1"/>
        <end position="26"/>
    </location>
</feature>
<gene>
    <name evidence="2" type="ORF">GDO81_022730</name>
</gene>
<keyword evidence="3" id="KW-1185">Reference proteome</keyword>
<comment type="caution">
    <text evidence="2">The sequence shown here is derived from an EMBL/GenBank/DDBJ whole genome shotgun (WGS) entry which is preliminary data.</text>
</comment>
<protein>
    <submittedName>
        <fullName evidence="2">Uncharacterized protein</fullName>
    </submittedName>
</protein>
<proteinExistence type="predicted"/>
<evidence type="ECO:0000256" key="1">
    <source>
        <dbReference type="SAM" id="MobiDB-lite"/>
    </source>
</evidence>